<protein>
    <submittedName>
        <fullName evidence="1">LVIVD repeat-containing protein</fullName>
    </submittedName>
</protein>
<evidence type="ECO:0000313" key="2">
    <source>
        <dbReference type="Proteomes" id="UP000199513"/>
    </source>
</evidence>
<accession>A0A1I2AAZ3</accession>
<dbReference type="OrthoDB" id="853480at2"/>
<name>A0A1I2AAZ3_9BACT</name>
<gene>
    <name evidence="1" type="ORF">SAMN04488541_100187</name>
</gene>
<dbReference type="Proteomes" id="UP000199513">
    <property type="component" value="Unassembled WGS sequence"/>
</dbReference>
<keyword evidence="2" id="KW-1185">Reference proteome</keyword>
<organism evidence="1 2">
    <name type="scientific">Thermoflexibacter ruber</name>
    <dbReference type="NCBI Taxonomy" id="1003"/>
    <lineage>
        <taxon>Bacteria</taxon>
        <taxon>Pseudomonadati</taxon>
        <taxon>Bacteroidota</taxon>
        <taxon>Cytophagia</taxon>
        <taxon>Cytophagales</taxon>
        <taxon>Thermoflexibacteraceae</taxon>
        <taxon>Thermoflexibacter</taxon>
    </lineage>
</organism>
<sequence length="169" mass="18893">MKNLQYAYYLSLLLFLGLSACEFRVTVNNVSEYDPVYISKSELPNSVFWANTSVDLKEVGKIYTKGNLLFINELYKGVHVFDNSNPASPQKIGFLHIAGNVDIAIKNNFLYADNATDLVVVDLSELPNKVSVVARNEGVFPPMTTAPDGRIVSNPFKDKVIMAWKKRAK</sequence>
<dbReference type="AlphaFoldDB" id="A0A1I2AAZ3"/>
<dbReference type="EMBL" id="FONY01000001">
    <property type="protein sequence ID" value="SFE40728.1"/>
    <property type="molecule type" value="Genomic_DNA"/>
</dbReference>
<dbReference type="InterPro" id="IPR013211">
    <property type="entry name" value="LVIVD"/>
</dbReference>
<dbReference type="RefSeq" id="WP_091538259.1">
    <property type="nucleotide sequence ID" value="NZ_FONY01000001.1"/>
</dbReference>
<dbReference type="PROSITE" id="PS51257">
    <property type="entry name" value="PROKAR_LIPOPROTEIN"/>
    <property type="match status" value="1"/>
</dbReference>
<reference evidence="1 2" key="1">
    <citation type="submission" date="2016-10" db="EMBL/GenBank/DDBJ databases">
        <authorList>
            <person name="de Groot N.N."/>
        </authorList>
    </citation>
    <scope>NUCLEOTIDE SEQUENCE [LARGE SCALE GENOMIC DNA]</scope>
    <source>
        <strain>GEY</strain>
        <strain evidence="2">DSM 9560</strain>
    </source>
</reference>
<proteinExistence type="predicted"/>
<dbReference type="STRING" id="1003.SAMN04488541_100187"/>
<dbReference type="Pfam" id="PF08309">
    <property type="entry name" value="LVIVD"/>
    <property type="match status" value="2"/>
</dbReference>
<evidence type="ECO:0000313" key="1">
    <source>
        <dbReference type="EMBL" id="SFE40728.1"/>
    </source>
</evidence>